<dbReference type="AlphaFoldDB" id="F0W9U1"/>
<evidence type="ECO:0000313" key="1">
    <source>
        <dbReference type="EMBL" id="CCA17909.1"/>
    </source>
</evidence>
<reference evidence="1" key="1">
    <citation type="journal article" date="2011" name="PLoS Biol.">
        <title>Gene gain and loss during evolution of obligate parasitism in the white rust pathogen of Arabidopsis thaliana.</title>
        <authorList>
            <person name="Kemen E."/>
            <person name="Gardiner A."/>
            <person name="Schultz-Larsen T."/>
            <person name="Kemen A.C."/>
            <person name="Balmuth A.L."/>
            <person name="Robert-Seilaniantz A."/>
            <person name="Bailey K."/>
            <person name="Holub E."/>
            <person name="Studholme D.J."/>
            <person name="Maclean D."/>
            <person name="Jones J.D."/>
        </authorList>
    </citation>
    <scope>NUCLEOTIDE SEQUENCE</scope>
</reference>
<reference evidence="1" key="2">
    <citation type="submission" date="2011-02" db="EMBL/GenBank/DDBJ databases">
        <authorList>
            <person name="MacLean D."/>
        </authorList>
    </citation>
    <scope>NUCLEOTIDE SEQUENCE</scope>
</reference>
<proteinExistence type="predicted"/>
<sequence>MGTHDVDELDTNFVKAPNSTLGKIRIEPFDESEIYKGIGAGFVQWGQHLMVTIDLDERACGFRCQEDTSQLVEDDTDAWFVMDMMVDSYRIVFSKQQAIKLFAERKEKVRSWNDRLLYLLAFQKATKSDKELILENIVKYAQPEPQALIISRYNRFRTDYLSHAEEIVYFIQGLEDETVGYEKNGNAVVNLVTDTRRYHTCSQVRHIARYCRDKTNTTESGRKKSYVIGKNNKWAFAATASDNFDFEDWILDTGASCHLVRDVSMLFKAENCASSEVFRQPDGTPLQETKRGKAGMHTSVDGVNTEIELSSAYSSP</sequence>
<organism evidence="1">
    <name type="scientific">Albugo laibachii Nc14</name>
    <dbReference type="NCBI Taxonomy" id="890382"/>
    <lineage>
        <taxon>Eukaryota</taxon>
        <taxon>Sar</taxon>
        <taxon>Stramenopiles</taxon>
        <taxon>Oomycota</taxon>
        <taxon>Peronosporomycetes</taxon>
        <taxon>Albuginales</taxon>
        <taxon>Albuginaceae</taxon>
        <taxon>Albugo</taxon>
    </lineage>
</organism>
<protein>
    <submittedName>
        <fullName evidence="1">Mitochondrial Carrier (MC) Family putative</fullName>
    </submittedName>
</protein>
<gene>
    <name evidence="1" type="primary">AlNc14C42G3545</name>
    <name evidence="1" type="ORF">ALNC14_040520</name>
</gene>
<dbReference type="EMBL" id="FR824087">
    <property type="protein sequence ID" value="CCA17909.1"/>
    <property type="molecule type" value="Genomic_DNA"/>
</dbReference>
<dbReference type="HOGENOM" id="CLU_032699_0_0_1"/>
<name>F0W9U1_9STRA</name>
<accession>F0W9U1</accession>